<proteinExistence type="predicted"/>
<evidence type="ECO:0000313" key="2">
    <source>
        <dbReference type="EMBL" id="CAI9941997.1"/>
    </source>
</evidence>
<evidence type="ECO:0000313" key="3">
    <source>
        <dbReference type="EMBL" id="CAL5993573.1"/>
    </source>
</evidence>
<keyword evidence="4" id="KW-1185">Reference proteome</keyword>
<name>A0AA86U8X1_9EUKA</name>
<dbReference type="EMBL" id="CAXDID020000030">
    <property type="protein sequence ID" value="CAL5993573.1"/>
    <property type="molecule type" value="Genomic_DNA"/>
</dbReference>
<gene>
    <name evidence="3" type="ORF">HINF_LOCUS13132</name>
    <name evidence="2" type="ORF">HINF_LOCUS29642</name>
</gene>
<reference evidence="2" key="1">
    <citation type="submission" date="2023-06" db="EMBL/GenBank/DDBJ databases">
        <authorList>
            <person name="Kurt Z."/>
        </authorList>
    </citation>
    <scope>NUCLEOTIDE SEQUENCE</scope>
</reference>
<dbReference type="EMBL" id="CATOUU010000697">
    <property type="protein sequence ID" value="CAI9941997.1"/>
    <property type="molecule type" value="Genomic_DNA"/>
</dbReference>
<sequence>MLCMKAPSQRSKVRETVKLPEEGHRDDRTGSEQPSTIEDLEHERVRKTLNKQDLQNIGNRISLICSNIFSQLPSVRLILFCSSSWVPPQAPRQQLQSFLLAFVYKIFYFPNIYYFENCEKLHERILDLTLFLKQRTHAGTQQHWPS</sequence>
<evidence type="ECO:0000313" key="4">
    <source>
        <dbReference type="Proteomes" id="UP001642409"/>
    </source>
</evidence>
<accession>A0AA86U8X1</accession>
<feature type="compositionally biased region" description="Basic and acidic residues" evidence="1">
    <location>
        <begin position="12"/>
        <end position="30"/>
    </location>
</feature>
<organism evidence="2">
    <name type="scientific">Hexamita inflata</name>
    <dbReference type="NCBI Taxonomy" id="28002"/>
    <lineage>
        <taxon>Eukaryota</taxon>
        <taxon>Metamonada</taxon>
        <taxon>Diplomonadida</taxon>
        <taxon>Hexamitidae</taxon>
        <taxon>Hexamitinae</taxon>
        <taxon>Hexamita</taxon>
    </lineage>
</organism>
<feature type="region of interest" description="Disordered" evidence="1">
    <location>
        <begin position="1"/>
        <end position="37"/>
    </location>
</feature>
<protein>
    <submittedName>
        <fullName evidence="3">Hypothetical_protein</fullName>
    </submittedName>
</protein>
<evidence type="ECO:0000256" key="1">
    <source>
        <dbReference type="SAM" id="MobiDB-lite"/>
    </source>
</evidence>
<reference evidence="3 4" key="2">
    <citation type="submission" date="2024-07" db="EMBL/GenBank/DDBJ databases">
        <authorList>
            <person name="Akdeniz Z."/>
        </authorList>
    </citation>
    <scope>NUCLEOTIDE SEQUENCE [LARGE SCALE GENOMIC DNA]</scope>
</reference>
<comment type="caution">
    <text evidence="2">The sequence shown here is derived from an EMBL/GenBank/DDBJ whole genome shotgun (WGS) entry which is preliminary data.</text>
</comment>
<dbReference type="Proteomes" id="UP001642409">
    <property type="component" value="Unassembled WGS sequence"/>
</dbReference>
<dbReference type="AlphaFoldDB" id="A0AA86U8X1"/>